<dbReference type="InParanoid" id="F2UQZ0"/>
<dbReference type="SUPFAM" id="SSF47769">
    <property type="entry name" value="SAM/Pointed domain"/>
    <property type="match status" value="1"/>
</dbReference>
<evidence type="ECO:0008006" key="5">
    <source>
        <dbReference type="Google" id="ProtNLM"/>
    </source>
</evidence>
<dbReference type="Gene3D" id="1.10.150.50">
    <property type="entry name" value="Transcription Factor, Ets-1"/>
    <property type="match status" value="1"/>
</dbReference>
<gene>
    <name evidence="3" type="ORF">PTSG_13023</name>
</gene>
<dbReference type="OMA" id="AACITHT"/>
<dbReference type="InterPro" id="IPR013761">
    <property type="entry name" value="SAM/pointed_sf"/>
</dbReference>
<sequence length="315" mass="34932">MMVMSNKLLVAVLACSCSLAFAFYTADLHIPLEEWDAEEVQHWLVSIGLSSIVPTVANLRVNGALLKTWMDTGAYPRELGLSDIQTMNLQLHLDSLAHASRAQQAKPSASNGWPYLHPCQFLSSSDCLPGFGMQQIGLLLLPRVTALMYGVDGVQLRHMPWKYLLTWLVAPHNAYFHYGLEAYGLSLGTILTHTLRVTAAAFGPVMDAAIVQACLGLAGITLSRTNYQYIYRTLPMIAHALSLAALFLDYYSGWYISSMRLMLALRDAYIVVGPAIAHGTWQLLQPFLAQFMPQQQQQQQQQQSAGDQPSHEHAQ</sequence>
<dbReference type="Proteomes" id="UP000007799">
    <property type="component" value="Unassembled WGS sequence"/>
</dbReference>
<dbReference type="RefSeq" id="XP_004988370.1">
    <property type="nucleotide sequence ID" value="XM_004988313.1"/>
</dbReference>
<proteinExistence type="predicted"/>
<feature type="signal peptide" evidence="2">
    <location>
        <begin position="1"/>
        <end position="22"/>
    </location>
</feature>
<reference evidence="3" key="1">
    <citation type="submission" date="2009-08" db="EMBL/GenBank/DDBJ databases">
        <title>Annotation of Salpingoeca rosetta.</title>
        <authorList>
            <consortium name="The Broad Institute Genome Sequencing Platform"/>
            <person name="Russ C."/>
            <person name="Cuomo C."/>
            <person name="Burger G."/>
            <person name="Gray M.W."/>
            <person name="Holland P.W.H."/>
            <person name="King N."/>
            <person name="Lang F.B.F."/>
            <person name="Roger A.J."/>
            <person name="Ruiz-Trillo I."/>
            <person name="Young S.K."/>
            <person name="Zeng Q."/>
            <person name="Gargeya S."/>
            <person name="Alvarado L."/>
            <person name="Berlin A."/>
            <person name="Chapman S.B."/>
            <person name="Chen Z."/>
            <person name="Freedman E."/>
            <person name="Gellesch M."/>
            <person name="Goldberg J."/>
            <person name="Griggs A."/>
            <person name="Gujja S."/>
            <person name="Heilman E."/>
            <person name="Heiman D."/>
            <person name="Howarth C."/>
            <person name="Mehta T."/>
            <person name="Neiman D."/>
            <person name="Pearson M."/>
            <person name="Roberts A."/>
            <person name="Saif S."/>
            <person name="Shea T."/>
            <person name="Shenoy N."/>
            <person name="Sisk P."/>
            <person name="Stolte C."/>
            <person name="Sykes S."/>
            <person name="White J."/>
            <person name="Yandava C."/>
            <person name="Haas B."/>
            <person name="Nusbaum C."/>
            <person name="Birren B."/>
        </authorList>
    </citation>
    <scope>NUCLEOTIDE SEQUENCE [LARGE SCALE GENOMIC DNA]</scope>
    <source>
        <strain evidence="3">ATCC 50818</strain>
    </source>
</reference>
<keyword evidence="4" id="KW-1185">Reference proteome</keyword>
<dbReference type="AlphaFoldDB" id="F2UQZ0"/>
<organism evidence="4">
    <name type="scientific">Salpingoeca rosetta (strain ATCC 50818 / BSB-021)</name>
    <dbReference type="NCBI Taxonomy" id="946362"/>
    <lineage>
        <taxon>Eukaryota</taxon>
        <taxon>Choanoflagellata</taxon>
        <taxon>Craspedida</taxon>
        <taxon>Salpingoecidae</taxon>
        <taxon>Salpingoeca</taxon>
    </lineage>
</organism>
<keyword evidence="2" id="KW-0732">Signal</keyword>
<protein>
    <recommendedName>
        <fullName evidence="5">SAM domain-containing protein</fullName>
    </recommendedName>
</protein>
<keyword evidence="1" id="KW-0812">Transmembrane</keyword>
<dbReference type="KEGG" id="sre:PTSG_13023"/>
<dbReference type="EMBL" id="GL832990">
    <property type="protein sequence ID" value="EGD80045.1"/>
    <property type="molecule type" value="Genomic_DNA"/>
</dbReference>
<keyword evidence="1" id="KW-0472">Membrane</keyword>
<evidence type="ECO:0000313" key="4">
    <source>
        <dbReference type="Proteomes" id="UP000007799"/>
    </source>
</evidence>
<evidence type="ECO:0000256" key="1">
    <source>
        <dbReference type="SAM" id="Phobius"/>
    </source>
</evidence>
<keyword evidence="1" id="KW-1133">Transmembrane helix</keyword>
<feature type="transmembrane region" description="Helical" evidence="1">
    <location>
        <begin position="200"/>
        <end position="222"/>
    </location>
</feature>
<feature type="transmembrane region" description="Helical" evidence="1">
    <location>
        <begin position="229"/>
        <end position="248"/>
    </location>
</feature>
<feature type="transmembrane region" description="Helical" evidence="1">
    <location>
        <begin position="163"/>
        <end position="180"/>
    </location>
</feature>
<name>F2UQZ0_SALR5</name>
<feature type="chain" id="PRO_5003287949" description="SAM domain-containing protein" evidence="2">
    <location>
        <begin position="23"/>
        <end position="315"/>
    </location>
</feature>
<accession>F2UQZ0</accession>
<evidence type="ECO:0000256" key="2">
    <source>
        <dbReference type="SAM" id="SignalP"/>
    </source>
</evidence>
<evidence type="ECO:0000313" key="3">
    <source>
        <dbReference type="EMBL" id="EGD80045.1"/>
    </source>
</evidence>
<dbReference type="GeneID" id="16068899"/>